<name>A0ABS5P034_9BACI</name>
<organism evidence="1 2">
    <name type="scientific">Cytobacillus citreus</name>
    <dbReference type="NCBI Taxonomy" id="2833586"/>
    <lineage>
        <taxon>Bacteria</taxon>
        <taxon>Bacillati</taxon>
        <taxon>Bacillota</taxon>
        <taxon>Bacilli</taxon>
        <taxon>Bacillales</taxon>
        <taxon>Bacillaceae</taxon>
        <taxon>Cytobacillus</taxon>
    </lineage>
</organism>
<accession>A0ABS5P034</accession>
<comment type="caution">
    <text evidence="1">The sequence shown here is derived from an EMBL/GenBank/DDBJ whole genome shotgun (WGS) entry which is preliminary data.</text>
</comment>
<reference evidence="1 2" key="1">
    <citation type="submission" date="2021-05" db="EMBL/GenBank/DDBJ databases">
        <title>Novel Bacillus species.</title>
        <authorList>
            <person name="Liu G."/>
        </authorList>
    </citation>
    <scope>NUCLEOTIDE SEQUENCE [LARGE SCALE GENOMIC DNA]</scope>
    <source>
        <strain evidence="1 2">FJAT-49705</strain>
    </source>
</reference>
<gene>
    <name evidence="1" type="ORF">KHA94_24235</name>
</gene>
<dbReference type="EMBL" id="JAGYPM010000009">
    <property type="protein sequence ID" value="MBS4193206.1"/>
    <property type="molecule type" value="Genomic_DNA"/>
</dbReference>
<sequence length="67" mass="8075">MVVLTREGLSKMEDSYYWGGNRRCVPFPDELKERLLETYGEEPFPFTWSEQDIHEGARKIIRQYFND</sequence>
<dbReference type="Proteomes" id="UP000681027">
    <property type="component" value="Unassembled WGS sequence"/>
</dbReference>
<proteinExistence type="predicted"/>
<protein>
    <submittedName>
        <fullName evidence="1">Uncharacterized protein</fullName>
    </submittedName>
</protein>
<evidence type="ECO:0000313" key="1">
    <source>
        <dbReference type="EMBL" id="MBS4193206.1"/>
    </source>
</evidence>
<evidence type="ECO:0000313" key="2">
    <source>
        <dbReference type="Proteomes" id="UP000681027"/>
    </source>
</evidence>
<keyword evidence="2" id="KW-1185">Reference proteome</keyword>